<proteinExistence type="predicted"/>
<feature type="non-terminal residue" evidence="2">
    <location>
        <position position="1"/>
    </location>
</feature>
<feature type="region of interest" description="Disordered" evidence="1">
    <location>
        <begin position="1"/>
        <end position="30"/>
    </location>
</feature>
<gene>
    <name evidence="2" type="ORF">FWILDA_LOCUS12835</name>
</gene>
<comment type="caution">
    <text evidence="2">The sequence shown here is derived from an EMBL/GenBank/DDBJ whole genome shotgun (WGS) entry which is preliminary data.</text>
</comment>
<evidence type="ECO:0000313" key="3">
    <source>
        <dbReference type="Proteomes" id="UP001153678"/>
    </source>
</evidence>
<dbReference type="Proteomes" id="UP001153678">
    <property type="component" value="Unassembled WGS sequence"/>
</dbReference>
<dbReference type="AlphaFoldDB" id="A0A9W4SXC5"/>
<sequence length="124" mass="14791">FGYDVKDLTSSPTTIKDSKEKREEKQPTYWQQRRKAFQDMIDNLYINYMEKLINIQQEQAKYCPSFDDYYIYPQSPYRYEEYEEEEHELMEDIGENSELGGDGNNSHLFAPPIKITEDTSNTSF</sequence>
<evidence type="ECO:0000256" key="1">
    <source>
        <dbReference type="SAM" id="MobiDB-lite"/>
    </source>
</evidence>
<feature type="compositionally biased region" description="Basic and acidic residues" evidence="1">
    <location>
        <begin position="16"/>
        <end position="26"/>
    </location>
</feature>
<accession>A0A9W4SXC5</accession>
<feature type="region of interest" description="Disordered" evidence="1">
    <location>
        <begin position="95"/>
        <end position="124"/>
    </location>
</feature>
<protein>
    <submittedName>
        <fullName evidence="2">9729_t:CDS:1</fullName>
    </submittedName>
</protein>
<dbReference type="EMBL" id="CAMKVN010004390">
    <property type="protein sequence ID" value="CAI2186955.1"/>
    <property type="molecule type" value="Genomic_DNA"/>
</dbReference>
<organism evidence="2 3">
    <name type="scientific">Funneliformis geosporum</name>
    <dbReference type="NCBI Taxonomy" id="1117311"/>
    <lineage>
        <taxon>Eukaryota</taxon>
        <taxon>Fungi</taxon>
        <taxon>Fungi incertae sedis</taxon>
        <taxon>Mucoromycota</taxon>
        <taxon>Glomeromycotina</taxon>
        <taxon>Glomeromycetes</taxon>
        <taxon>Glomerales</taxon>
        <taxon>Glomeraceae</taxon>
        <taxon>Funneliformis</taxon>
    </lineage>
</organism>
<dbReference type="OrthoDB" id="2382048at2759"/>
<keyword evidence="3" id="KW-1185">Reference proteome</keyword>
<evidence type="ECO:0000313" key="2">
    <source>
        <dbReference type="EMBL" id="CAI2186955.1"/>
    </source>
</evidence>
<reference evidence="2" key="1">
    <citation type="submission" date="2022-08" db="EMBL/GenBank/DDBJ databases">
        <authorList>
            <person name="Kallberg Y."/>
            <person name="Tangrot J."/>
            <person name="Rosling A."/>
        </authorList>
    </citation>
    <scope>NUCLEOTIDE SEQUENCE</scope>
    <source>
        <strain evidence="2">Wild A</strain>
    </source>
</reference>
<name>A0A9W4SXC5_9GLOM</name>